<evidence type="ECO:0000313" key="1">
    <source>
        <dbReference type="EMBL" id="KAJ7380963.1"/>
    </source>
</evidence>
<evidence type="ECO:0000313" key="2">
    <source>
        <dbReference type="Proteomes" id="UP001163046"/>
    </source>
</evidence>
<dbReference type="AlphaFoldDB" id="A0A9W9ZI06"/>
<protein>
    <submittedName>
        <fullName evidence="1">Uncharacterized protein</fullName>
    </submittedName>
</protein>
<comment type="caution">
    <text evidence="1">The sequence shown here is derived from an EMBL/GenBank/DDBJ whole genome shotgun (WGS) entry which is preliminary data.</text>
</comment>
<proteinExistence type="predicted"/>
<organism evidence="1 2">
    <name type="scientific">Desmophyllum pertusum</name>
    <dbReference type="NCBI Taxonomy" id="174260"/>
    <lineage>
        <taxon>Eukaryota</taxon>
        <taxon>Metazoa</taxon>
        <taxon>Cnidaria</taxon>
        <taxon>Anthozoa</taxon>
        <taxon>Hexacorallia</taxon>
        <taxon>Scleractinia</taxon>
        <taxon>Caryophylliina</taxon>
        <taxon>Caryophylliidae</taxon>
        <taxon>Desmophyllum</taxon>
    </lineage>
</organism>
<accession>A0A9W9ZI06</accession>
<dbReference type="Proteomes" id="UP001163046">
    <property type="component" value="Unassembled WGS sequence"/>
</dbReference>
<keyword evidence="2" id="KW-1185">Reference proteome</keyword>
<feature type="non-terminal residue" evidence="1">
    <location>
        <position position="57"/>
    </location>
</feature>
<dbReference type="EMBL" id="MU826351">
    <property type="protein sequence ID" value="KAJ7380963.1"/>
    <property type="molecule type" value="Genomic_DNA"/>
</dbReference>
<gene>
    <name evidence="1" type="ORF">OS493_004555</name>
</gene>
<name>A0A9W9ZI06_9CNID</name>
<sequence length="57" mass="6336">MEGAVESLDIERGPTIGNIFLTTFQPSFSESRTVRMTLDSAGKRLQSPRTIKPLQNI</sequence>
<reference evidence="1" key="1">
    <citation type="submission" date="2023-01" db="EMBL/GenBank/DDBJ databases">
        <title>Genome assembly of the deep-sea coral Lophelia pertusa.</title>
        <authorList>
            <person name="Herrera S."/>
            <person name="Cordes E."/>
        </authorList>
    </citation>
    <scope>NUCLEOTIDE SEQUENCE</scope>
    <source>
        <strain evidence="1">USNM1676648</strain>
        <tissue evidence="1">Polyp</tissue>
    </source>
</reference>